<dbReference type="AlphaFoldDB" id="A0A2Z7B3T2"/>
<proteinExistence type="predicted"/>
<evidence type="ECO:0000313" key="2">
    <source>
        <dbReference type="EMBL" id="KZV28158.1"/>
    </source>
</evidence>
<feature type="region of interest" description="Disordered" evidence="1">
    <location>
        <begin position="1"/>
        <end position="30"/>
    </location>
</feature>
<name>A0A2Z7B3T2_9LAMI</name>
<dbReference type="EMBL" id="KV010170">
    <property type="protein sequence ID" value="KZV28158.1"/>
    <property type="molecule type" value="Genomic_DNA"/>
</dbReference>
<keyword evidence="3" id="KW-1185">Reference proteome</keyword>
<evidence type="ECO:0000313" key="3">
    <source>
        <dbReference type="Proteomes" id="UP000250235"/>
    </source>
</evidence>
<evidence type="ECO:0000256" key="1">
    <source>
        <dbReference type="SAM" id="MobiDB-lite"/>
    </source>
</evidence>
<gene>
    <name evidence="2" type="ORF">F511_10172</name>
</gene>
<reference evidence="2 3" key="1">
    <citation type="journal article" date="2015" name="Proc. Natl. Acad. Sci. U.S.A.">
        <title>The resurrection genome of Boea hygrometrica: A blueprint for survival of dehydration.</title>
        <authorList>
            <person name="Xiao L."/>
            <person name="Yang G."/>
            <person name="Zhang L."/>
            <person name="Yang X."/>
            <person name="Zhao S."/>
            <person name="Ji Z."/>
            <person name="Zhou Q."/>
            <person name="Hu M."/>
            <person name="Wang Y."/>
            <person name="Chen M."/>
            <person name="Xu Y."/>
            <person name="Jin H."/>
            <person name="Xiao X."/>
            <person name="Hu G."/>
            <person name="Bao F."/>
            <person name="Hu Y."/>
            <person name="Wan P."/>
            <person name="Li L."/>
            <person name="Deng X."/>
            <person name="Kuang T."/>
            <person name="Xiang C."/>
            <person name="Zhu J.K."/>
            <person name="Oliver M.J."/>
            <person name="He Y."/>
        </authorList>
    </citation>
    <scope>NUCLEOTIDE SEQUENCE [LARGE SCALE GENOMIC DNA]</scope>
    <source>
        <strain evidence="3">cv. XS01</strain>
    </source>
</reference>
<accession>A0A2Z7B3T2</accession>
<feature type="compositionally biased region" description="Polar residues" evidence="1">
    <location>
        <begin position="1"/>
        <end position="10"/>
    </location>
</feature>
<sequence length="86" mass="9267">MSSHNPSLQAPKTAAPLLSNLTHGRRPPSRLRRAAAVRLSCDMTCFDHRDEEIPSVAKSVRSSSAVDGGRLIPIVDLIDDLPPPTV</sequence>
<organism evidence="2 3">
    <name type="scientific">Dorcoceras hygrometricum</name>
    <dbReference type="NCBI Taxonomy" id="472368"/>
    <lineage>
        <taxon>Eukaryota</taxon>
        <taxon>Viridiplantae</taxon>
        <taxon>Streptophyta</taxon>
        <taxon>Embryophyta</taxon>
        <taxon>Tracheophyta</taxon>
        <taxon>Spermatophyta</taxon>
        <taxon>Magnoliopsida</taxon>
        <taxon>eudicotyledons</taxon>
        <taxon>Gunneridae</taxon>
        <taxon>Pentapetalae</taxon>
        <taxon>asterids</taxon>
        <taxon>lamiids</taxon>
        <taxon>Lamiales</taxon>
        <taxon>Gesneriaceae</taxon>
        <taxon>Didymocarpoideae</taxon>
        <taxon>Trichosporeae</taxon>
        <taxon>Loxocarpinae</taxon>
        <taxon>Dorcoceras</taxon>
    </lineage>
</organism>
<protein>
    <submittedName>
        <fullName evidence="2">Uncharacterized protein</fullName>
    </submittedName>
</protein>
<dbReference type="Proteomes" id="UP000250235">
    <property type="component" value="Unassembled WGS sequence"/>
</dbReference>